<evidence type="ECO:0000256" key="2">
    <source>
        <dbReference type="ARBA" id="ARBA00022692"/>
    </source>
</evidence>
<name>A0ABI8A362_FELCA</name>
<feature type="domain" description="C-type lectin" evidence="7">
    <location>
        <begin position="89"/>
        <end position="196"/>
    </location>
</feature>
<keyword evidence="5 6" id="KW-0472">Membrane</keyword>
<evidence type="ECO:0000256" key="6">
    <source>
        <dbReference type="SAM" id="Phobius"/>
    </source>
</evidence>
<evidence type="ECO:0000256" key="4">
    <source>
        <dbReference type="ARBA" id="ARBA00022989"/>
    </source>
</evidence>
<reference evidence="8 9" key="1">
    <citation type="submission" date="2021-02" db="EMBL/GenBank/DDBJ databases">
        <title>Safari Cat Assemblies.</title>
        <authorList>
            <person name="Bredemeyer K.R."/>
            <person name="Murphy W.J."/>
        </authorList>
    </citation>
    <scope>NUCLEOTIDE SEQUENCE [LARGE SCALE GENOMIC DNA]</scope>
</reference>
<dbReference type="Proteomes" id="UP000823872">
    <property type="component" value="Chromosome B4"/>
</dbReference>
<dbReference type="InterPro" id="IPR016187">
    <property type="entry name" value="CTDL_fold"/>
</dbReference>
<dbReference type="Gene3D" id="1.10.287.770">
    <property type="entry name" value="YojJ-like"/>
    <property type="match status" value="1"/>
</dbReference>
<feature type="transmembrane region" description="Helical" evidence="6">
    <location>
        <begin position="28"/>
        <end position="54"/>
    </location>
</feature>
<keyword evidence="4 6" id="KW-1133">Transmembrane helix</keyword>
<keyword evidence="3" id="KW-0735">Signal-anchor</keyword>
<dbReference type="PANTHER" id="PTHR22800">
    <property type="entry name" value="C-TYPE LECTIN PROTEINS"/>
    <property type="match status" value="1"/>
</dbReference>
<dbReference type="InterPro" id="IPR016186">
    <property type="entry name" value="C-type_lectin-like/link_sf"/>
</dbReference>
<dbReference type="PROSITE" id="PS50041">
    <property type="entry name" value="C_TYPE_LECTIN_2"/>
    <property type="match status" value="1"/>
</dbReference>
<evidence type="ECO:0000256" key="5">
    <source>
        <dbReference type="ARBA" id="ARBA00023136"/>
    </source>
</evidence>
<dbReference type="Gene3D" id="3.10.100.10">
    <property type="entry name" value="Mannose-Binding Protein A, subunit A"/>
    <property type="match status" value="1"/>
</dbReference>
<protein>
    <recommendedName>
        <fullName evidence="7">C-type lectin domain-containing protein</fullName>
    </recommendedName>
</protein>
<dbReference type="Ensembl" id="ENSFCTT00005076389.1">
    <property type="protein sequence ID" value="ENSFCTP00005053594.1"/>
    <property type="gene ID" value="ENSFCTG00005027021.1"/>
</dbReference>
<dbReference type="GeneTree" id="ENSGT00940000154752"/>
<dbReference type="InterPro" id="IPR001304">
    <property type="entry name" value="C-type_lectin-like"/>
</dbReference>
<dbReference type="SUPFAM" id="SSF56436">
    <property type="entry name" value="C-type lectin-like"/>
    <property type="match status" value="1"/>
</dbReference>
<accession>A0ABI8A362</accession>
<evidence type="ECO:0000313" key="9">
    <source>
        <dbReference type="Proteomes" id="UP000823872"/>
    </source>
</evidence>
<evidence type="ECO:0000256" key="3">
    <source>
        <dbReference type="ARBA" id="ARBA00022968"/>
    </source>
</evidence>
<comment type="subcellular location">
    <subcellularLocation>
        <location evidence="1">Membrane</location>
        <topology evidence="1">Single-pass type II membrane protein</topology>
    </subcellularLocation>
</comment>
<reference evidence="8" key="3">
    <citation type="submission" date="2025-09" db="UniProtKB">
        <authorList>
            <consortium name="Ensembl"/>
        </authorList>
    </citation>
    <scope>IDENTIFICATION</scope>
    <source>
        <strain evidence="8">breed Abyssinian</strain>
    </source>
</reference>
<reference evidence="8" key="2">
    <citation type="submission" date="2025-08" db="UniProtKB">
        <authorList>
            <consortium name="Ensembl"/>
        </authorList>
    </citation>
    <scope>IDENTIFICATION</scope>
    <source>
        <strain evidence="8">breed Abyssinian</strain>
    </source>
</reference>
<evidence type="ECO:0000259" key="7">
    <source>
        <dbReference type="PROSITE" id="PS50041"/>
    </source>
</evidence>
<dbReference type="PANTHER" id="PTHR22800:SF255">
    <property type="entry name" value="C-TYPE LECTIN DOMAIN-CONTAINING PROTEIN"/>
    <property type="match status" value="1"/>
</dbReference>
<dbReference type="SMART" id="SM00034">
    <property type="entry name" value="CLECT"/>
    <property type="match status" value="1"/>
</dbReference>
<dbReference type="Pfam" id="PF00059">
    <property type="entry name" value="Lectin_C"/>
    <property type="match status" value="1"/>
</dbReference>
<organism evidence="8 9">
    <name type="scientific">Felis catus</name>
    <name type="common">Cat</name>
    <name type="synonym">Felis silvestris catus</name>
    <dbReference type="NCBI Taxonomy" id="9685"/>
    <lineage>
        <taxon>Eukaryota</taxon>
        <taxon>Metazoa</taxon>
        <taxon>Chordata</taxon>
        <taxon>Craniata</taxon>
        <taxon>Vertebrata</taxon>
        <taxon>Euteleostomi</taxon>
        <taxon>Mammalia</taxon>
        <taxon>Eutheria</taxon>
        <taxon>Laurasiatheria</taxon>
        <taxon>Carnivora</taxon>
        <taxon>Feliformia</taxon>
        <taxon>Felidae</taxon>
        <taxon>Felinae</taxon>
        <taxon>Felis</taxon>
    </lineage>
</organism>
<dbReference type="InterPro" id="IPR050919">
    <property type="entry name" value="NKG2/CD94_NK_receptors"/>
</dbReference>
<keyword evidence="9" id="KW-1185">Reference proteome</keyword>
<sequence length="200" mass="22894">MAHAEFNLQVASQELQRTDKNYLCKGRYIAEVLGIVCLVLMSTVVKINVIPYYFNVEATEGPEQNKTSLETKIQKACVCCHCLKEWFTYSNNCYYISTEGKSWNESLTSCASKNSNLLYYDDEEDKFLLNLLSATTWVRVSQRRNHSSSVQPKALTFSSEVLSASSESDKNCPYFDFLAKKTYFAPCSVRRPYVCKHQAF</sequence>
<evidence type="ECO:0000256" key="1">
    <source>
        <dbReference type="ARBA" id="ARBA00004606"/>
    </source>
</evidence>
<evidence type="ECO:0000313" key="8">
    <source>
        <dbReference type="Ensembl" id="ENSFCTP00005053594.1"/>
    </source>
</evidence>
<proteinExistence type="predicted"/>
<keyword evidence="2 6" id="KW-0812">Transmembrane</keyword>